<dbReference type="Pfam" id="PF13410">
    <property type="entry name" value="GST_C_2"/>
    <property type="match status" value="1"/>
</dbReference>
<evidence type="ECO:0000256" key="1">
    <source>
        <dbReference type="PIRSR" id="PIRSR015753-1"/>
    </source>
</evidence>
<organism evidence="5 6">
    <name type="scientific">Reinekea forsetii</name>
    <dbReference type="NCBI Taxonomy" id="1336806"/>
    <lineage>
        <taxon>Bacteria</taxon>
        <taxon>Pseudomonadati</taxon>
        <taxon>Pseudomonadota</taxon>
        <taxon>Gammaproteobacteria</taxon>
        <taxon>Oceanospirillales</taxon>
        <taxon>Saccharospirillaceae</taxon>
        <taxon>Reinekea</taxon>
    </lineage>
</organism>
<dbReference type="RefSeq" id="WP_100255811.1">
    <property type="nucleotide sequence ID" value="NZ_CP011797.1"/>
</dbReference>
<evidence type="ECO:0000259" key="4">
    <source>
        <dbReference type="PROSITE" id="PS50405"/>
    </source>
</evidence>
<evidence type="ECO:0000256" key="3">
    <source>
        <dbReference type="PIRSR" id="PIRSR015753-3"/>
    </source>
</evidence>
<dbReference type="PROSITE" id="PS50405">
    <property type="entry name" value="GST_CTER"/>
    <property type="match status" value="1"/>
</dbReference>
<dbReference type="SFLD" id="SFLDS00019">
    <property type="entry name" value="Glutathione_Transferase_(cytos"/>
    <property type="match status" value="1"/>
</dbReference>
<sequence>MGLLVDGQWVDQWYDTKSQGGKFVRSNAQFRHWVTPDGAPGPTGDGGFAATSGRYHLYVSLACPWAHRTMILRALKGLTEHIGISVVHADMLDEGWMFSGPELDSPAQVGDRLFGARCYHELYTRAEPNYSGRVTVPVLWDTQTETIVSNESADIIQMFNSAFNDLTGNPLDYYPEAARADIDSVNDRVYQGVNNGVYKVGFATTQAAYEESFGELFETLEWLEQRLSGQRYLAGEQISLADWRLFTTLIRFDAVYVGHFKCNNKRIADYPNLSNYVRELFQVPGVAETVDLTHIKRHYYFSHRSINPDGIVPLGPVQDFSAGHDRARSFG</sequence>
<dbReference type="GO" id="GO:0005737">
    <property type="term" value="C:cytoplasm"/>
    <property type="evidence" value="ECO:0007669"/>
    <property type="project" value="TreeGrafter"/>
</dbReference>
<dbReference type="InterPro" id="IPR040079">
    <property type="entry name" value="Glutathione_S-Trfase"/>
</dbReference>
<dbReference type="InterPro" id="IPR036249">
    <property type="entry name" value="Thioredoxin-like_sf"/>
</dbReference>
<dbReference type="SUPFAM" id="SSF52833">
    <property type="entry name" value="Thioredoxin-like"/>
    <property type="match status" value="1"/>
</dbReference>
<dbReference type="Gene3D" id="1.20.1050.10">
    <property type="match status" value="1"/>
</dbReference>
<feature type="binding site" evidence="2">
    <location>
        <position position="96"/>
    </location>
    <ligand>
        <name>glutathione</name>
        <dbReference type="ChEBI" id="CHEBI:57925"/>
    </ligand>
</feature>
<name>A0A2K8KK75_9GAMM</name>
<feature type="site" description="Lowers pKa of active site Cys" evidence="3">
    <location>
        <position position="256"/>
    </location>
</feature>
<dbReference type="PANTHER" id="PTHR32419">
    <property type="entry name" value="GLUTATHIONYL-HYDROQUINONE REDUCTASE"/>
    <property type="match status" value="1"/>
</dbReference>
<keyword evidence="6" id="KW-1185">Reference proteome</keyword>
<dbReference type="InterPro" id="IPR036282">
    <property type="entry name" value="Glutathione-S-Trfase_C_sf"/>
</dbReference>
<dbReference type="InterPro" id="IPR016639">
    <property type="entry name" value="GST_Omega/GSH"/>
</dbReference>
<feature type="site" description="Lowers pKa of active site Cys" evidence="3">
    <location>
        <position position="299"/>
    </location>
</feature>
<dbReference type="InterPro" id="IPR047047">
    <property type="entry name" value="GST_Omega-like_C"/>
</dbReference>
<reference evidence="5 6" key="1">
    <citation type="journal article" date="2017" name="Environ. Microbiol.">
        <title>Genomic and physiological analyses of 'Reinekea forsetii' reveal a versatile opportunistic lifestyle during spring algae blooms.</title>
        <authorList>
            <person name="Avci B."/>
            <person name="Hahnke R.L."/>
            <person name="Chafee M."/>
            <person name="Fischer T."/>
            <person name="Gruber-Vodicka H."/>
            <person name="Tegetmeyer H.E."/>
            <person name="Harder J."/>
            <person name="Fuchs B.M."/>
            <person name="Amann R.I."/>
            <person name="Teeling H."/>
        </authorList>
    </citation>
    <scope>NUCLEOTIDE SEQUENCE [LARGE SCALE GENOMIC DNA]</scope>
    <source>
        <strain evidence="5 6">Hel1_31_D35</strain>
    </source>
</reference>
<dbReference type="AlphaFoldDB" id="A0A2K8KK75"/>
<dbReference type="PIRSF" id="PIRSF015753">
    <property type="entry name" value="GST"/>
    <property type="match status" value="1"/>
</dbReference>
<feature type="active site" description="Nucleophile" evidence="1">
    <location>
        <position position="63"/>
    </location>
</feature>
<gene>
    <name evidence="5" type="ORF">REIFOR_00223</name>
</gene>
<feature type="domain" description="GST C-terminal" evidence="4">
    <location>
        <begin position="175"/>
        <end position="299"/>
    </location>
</feature>
<dbReference type="EC" id="2.5.1.18" evidence="5"/>
<evidence type="ECO:0000313" key="6">
    <source>
        <dbReference type="Proteomes" id="UP000229757"/>
    </source>
</evidence>
<dbReference type="SFLD" id="SFLDG01206">
    <property type="entry name" value="Xi.1"/>
    <property type="match status" value="1"/>
</dbReference>
<evidence type="ECO:0000313" key="5">
    <source>
        <dbReference type="EMBL" id="ATX75400.1"/>
    </source>
</evidence>
<dbReference type="Proteomes" id="UP000229757">
    <property type="component" value="Chromosome"/>
</dbReference>
<dbReference type="Gene3D" id="3.40.30.10">
    <property type="entry name" value="Glutaredoxin"/>
    <property type="match status" value="1"/>
</dbReference>
<keyword evidence="5" id="KW-0808">Transferase</keyword>
<dbReference type="InterPro" id="IPR004045">
    <property type="entry name" value="Glutathione_S-Trfase_N"/>
</dbReference>
<feature type="binding site" evidence="2">
    <location>
        <begin position="133"/>
        <end position="136"/>
    </location>
    <ligand>
        <name>glutathione</name>
        <dbReference type="ChEBI" id="CHEBI:57925"/>
    </ligand>
</feature>
<dbReference type="GO" id="GO:0004364">
    <property type="term" value="F:glutathione transferase activity"/>
    <property type="evidence" value="ECO:0007669"/>
    <property type="project" value="UniProtKB-EC"/>
</dbReference>
<dbReference type="CDD" id="cd03190">
    <property type="entry name" value="GST_C_Omega_like"/>
    <property type="match status" value="1"/>
</dbReference>
<dbReference type="KEGG" id="rfo:REIFOR_00223"/>
<dbReference type="Pfam" id="PF13409">
    <property type="entry name" value="GST_N_2"/>
    <property type="match status" value="1"/>
</dbReference>
<dbReference type="EMBL" id="CP011797">
    <property type="protein sequence ID" value="ATX75400.1"/>
    <property type="molecule type" value="Genomic_DNA"/>
</dbReference>
<dbReference type="OrthoDB" id="9769158at2"/>
<feature type="binding site" evidence="2">
    <location>
        <begin position="151"/>
        <end position="152"/>
    </location>
    <ligand>
        <name>glutathione</name>
        <dbReference type="ChEBI" id="CHEBI:57925"/>
    </ligand>
</feature>
<dbReference type="SFLD" id="SFLDG01148">
    <property type="entry name" value="Xi_(cytGST)"/>
    <property type="match status" value="1"/>
</dbReference>
<dbReference type="InterPro" id="IPR010987">
    <property type="entry name" value="Glutathione-S-Trfase_C-like"/>
</dbReference>
<feature type="active site" description="Proton donor/acceptor" evidence="1">
    <location>
        <position position="198"/>
    </location>
</feature>
<protein>
    <submittedName>
        <fullName evidence="5">Glutathione S-transferase, omega</fullName>
        <ecNumber evidence="5">2.5.1.18</ecNumber>
    </submittedName>
</protein>
<accession>A0A2K8KK75</accession>
<proteinExistence type="predicted"/>
<dbReference type="FunFam" id="3.40.30.10:FF:000058">
    <property type="entry name" value="Glutathione S-transferase, omega"/>
    <property type="match status" value="1"/>
</dbReference>
<evidence type="ECO:0000256" key="2">
    <source>
        <dbReference type="PIRSR" id="PIRSR015753-2"/>
    </source>
</evidence>
<dbReference type="SUPFAM" id="SSF47616">
    <property type="entry name" value="GST C-terminal domain-like"/>
    <property type="match status" value="1"/>
</dbReference>
<dbReference type="PANTHER" id="PTHR32419:SF6">
    <property type="entry name" value="GLUTATHIONE S-TRANSFERASE OMEGA-LIKE 1-RELATED"/>
    <property type="match status" value="1"/>
</dbReference>